<accession>A0A2P2IW60</accession>
<evidence type="ECO:0000313" key="1">
    <source>
        <dbReference type="EMBL" id="MBW85437.1"/>
    </source>
</evidence>
<dbReference type="AlphaFoldDB" id="A0A2P2IW60"/>
<protein>
    <submittedName>
        <fullName evidence="1">Cationic amino acid transporter 4 vacuolar-like isoform X2</fullName>
    </submittedName>
</protein>
<reference evidence="1" key="1">
    <citation type="submission" date="2018-02" db="EMBL/GenBank/DDBJ databases">
        <title>Rhizophora mucronata_Transcriptome.</title>
        <authorList>
            <person name="Meera S.P."/>
            <person name="Sreeshan A."/>
            <person name="Augustine A."/>
        </authorList>
    </citation>
    <scope>NUCLEOTIDE SEQUENCE</scope>
    <source>
        <tissue evidence="1">Leaf</tissue>
    </source>
</reference>
<sequence>MDNILMCMMRRGVTDLSGTSSRNINCIPQRAVSPSIEQVNQCSYQQPYRNPYPCASPVHYTKGNEHTLNISGKFL</sequence>
<dbReference type="EMBL" id="GGEC01004954">
    <property type="protein sequence ID" value="MBW85437.1"/>
    <property type="molecule type" value="Transcribed_RNA"/>
</dbReference>
<organism evidence="1">
    <name type="scientific">Rhizophora mucronata</name>
    <name type="common">Asiatic mangrove</name>
    <dbReference type="NCBI Taxonomy" id="61149"/>
    <lineage>
        <taxon>Eukaryota</taxon>
        <taxon>Viridiplantae</taxon>
        <taxon>Streptophyta</taxon>
        <taxon>Embryophyta</taxon>
        <taxon>Tracheophyta</taxon>
        <taxon>Spermatophyta</taxon>
        <taxon>Magnoliopsida</taxon>
        <taxon>eudicotyledons</taxon>
        <taxon>Gunneridae</taxon>
        <taxon>Pentapetalae</taxon>
        <taxon>rosids</taxon>
        <taxon>fabids</taxon>
        <taxon>Malpighiales</taxon>
        <taxon>Rhizophoraceae</taxon>
        <taxon>Rhizophora</taxon>
    </lineage>
</organism>
<dbReference type="EMBL" id="GGEC01004953">
    <property type="protein sequence ID" value="MBW85436.1"/>
    <property type="molecule type" value="Transcribed_RNA"/>
</dbReference>
<name>A0A2P2IW60_RHIMU</name>
<proteinExistence type="predicted"/>